<dbReference type="AlphaFoldDB" id="A0A7H9ATY3"/>
<keyword evidence="3" id="KW-1185">Reference proteome</keyword>
<evidence type="ECO:0000256" key="1">
    <source>
        <dbReference type="SAM" id="Phobius"/>
    </source>
</evidence>
<sequence>MDKLTINNRQKTLKKEIVKSIEKINFSKNKRLNSVDKVKIKRRTVSAVQNFLKVELKKRTVKTYDCYFFKDINGHLIDVKAYRNKLNENRYFIVDYMEVGIASDYSLASTVGEQRIRQLAITNKEISDIISKSARLFSSLIKITVSEKEDAKIWKAYDTVDEKKVVGITVGFPVIVIGMVEAIPLLVMASKSSATSIGTSVSKAFTVNTGGKMAINGGLEFGSQYLSNGMVNNDWGLSNIDAWDVGVSTIFGKGGDVILGSTADFSFDKGFKINSFNEFSENILMGGAKFKGSKAFNNAVGKPLANFSNVFGKFFDVGGQLTIQTVIEGFRKESQTKE</sequence>
<evidence type="ECO:0000313" key="2">
    <source>
        <dbReference type="EMBL" id="QLG46857.1"/>
    </source>
</evidence>
<dbReference type="RefSeq" id="WP_179243136.1">
    <property type="nucleotide sequence ID" value="NZ_CP058595.1"/>
</dbReference>
<dbReference type="KEGG" id="cagg:HYG79_16355"/>
<accession>A0A7H9ATY3</accession>
<keyword evidence="1" id="KW-1133">Transmembrane helix</keyword>
<name>A0A7H9ATY3_9FLAO</name>
<gene>
    <name evidence="2" type="ORF">HYG79_16355</name>
</gene>
<proteinExistence type="predicted"/>
<reference evidence="2 3" key="1">
    <citation type="journal article" date="2006" name="Int. J. Syst. Evol. Microbiol.">
        <title>Costertonia aggregata gen. nov., sp. nov., a mesophilic marine bacterium of the family Flavobacteriaceae, isolated from a mature biofilm.</title>
        <authorList>
            <person name="Kwon K.K."/>
            <person name="Lee Y.K."/>
            <person name="Lee H.K."/>
        </authorList>
    </citation>
    <scope>NUCLEOTIDE SEQUENCE [LARGE SCALE GENOMIC DNA]</scope>
    <source>
        <strain evidence="2 3">KCCM 42265</strain>
    </source>
</reference>
<dbReference type="EMBL" id="CP058595">
    <property type="protein sequence ID" value="QLG46857.1"/>
    <property type="molecule type" value="Genomic_DNA"/>
</dbReference>
<dbReference type="Proteomes" id="UP000509302">
    <property type="component" value="Chromosome"/>
</dbReference>
<keyword evidence="1" id="KW-0812">Transmembrane</keyword>
<keyword evidence="1" id="KW-0472">Membrane</keyword>
<protein>
    <submittedName>
        <fullName evidence="2">Uncharacterized protein</fullName>
    </submittedName>
</protein>
<evidence type="ECO:0000313" key="3">
    <source>
        <dbReference type="Proteomes" id="UP000509302"/>
    </source>
</evidence>
<organism evidence="2 3">
    <name type="scientific">Costertonia aggregata</name>
    <dbReference type="NCBI Taxonomy" id="343403"/>
    <lineage>
        <taxon>Bacteria</taxon>
        <taxon>Pseudomonadati</taxon>
        <taxon>Bacteroidota</taxon>
        <taxon>Flavobacteriia</taxon>
        <taxon>Flavobacteriales</taxon>
        <taxon>Flavobacteriaceae</taxon>
        <taxon>Costertonia</taxon>
    </lineage>
</organism>
<feature type="transmembrane region" description="Helical" evidence="1">
    <location>
        <begin position="165"/>
        <end position="187"/>
    </location>
</feature>